<proteinExistence type="predicted"/>
<dbReference type="PANTHER" id="PTHR33121">
    <property type="entry name" value="CYCLIC DI-GMP PHOSPHODIESTERASE PDEF"/>
    <property type="match status" value="1"/>
</dbReference>
<dbReference type="Pfam" id="PF13185">
    <property type="entry name" value="GAF_2"/>
    <property type="match status" value="1"/>
</dbReference>
<dbReference type="Pfam" id="PF00990">
    <property type="entry name" value="GGDEF"/>
    <property type="match status" value="1"/>
</dbReference>
<dbReference type="Pfam" id="PF00563">
    <property type="entry name" value="EAL"/>
    <property type="match status" value="1"/>
</dbReference>
<dbReference type="FunFam" id="3.20.20.450:FF:000001">
    <property type="entry name" value="Cyclic di-GMP phosphodiesterase yahA"/>
    <property type="match status" value="1"/>
</dbReference>
<dbReference type="InterPro" id="IPR000160">
    <property type="entry name" value="GGDEF_dom"/>
</dbReference>
<feature type="domain" description="EAL" evidence="5">
    <location>
        <begin position="356"/>
        <end position="610"/>
    </location>
</feature>
<dbReference type="PROSITE" id="PS50883">
    <property type="entry name" value="EAL"/>
    <property type="match status" value="1"/>
</dbReference>
<dbReference type="Gene3D" id="3.30.450.40">
    <property type="match status" value="1"/>
</dbReference>
<evidence type="ECO:0000259" key="4">
    <source>
        <dbReference type="PROSITE" id="PS50110"/>
    </source>
</evidence>
<dbReference type="GO" id="GO:0000160">
    <property type="term" value="P:phosphorelay signal transduction system"/>
    <property type="evidence" value="ECO:0007669"/>
    <property type="project" value="InterPro"/>
</dbReference>
<dbReference type="EMBL" id="LAQT01000009">
    <property type="protein sequence ID" value="KPC52628.1"/>
    <property type="molecule type" value="Genomic_DNA"/>
</dbReference>
<dbReference type="SUPFAM" id="SSF55073">
    <property type="entry name" value="Nucleotide cyclase"/>
    <property type="match status" value="1"/>
</dbReference>
<keyword evidence="2" id="KW-0418">Kinase</keyword>
<keyword evidence="1" id="KW-0808">Transferase</keyword>
<dbReference type="PROSITE" id="PS50110">
    <property type="entry name" value="RESPONSE_REGULATORY"/>
    <property type="match status" value="1"/>
</dbReference>
<evidence type="ECO:0000259" key="6">
    <source>
        <dbReference type="PROSITE" id="PS50887"/>
    </source>
</evidence>
<evidence type="ECO:0000259" key="5">
    <source>
        <dbReference type="PROSITE" id="PS50883"/>
    </source>
</evidence>
<dbReference type="Proteomes" id="UP000037939">
    <property type="component" value="Unassembled WGS sequence"/>
</dbReference>
<feature type="modified residue" description="4-aspartylphosphate" evidence="3">
    <location>
        <position position="673"/>
    </location>
</feature>
<dbReference type="SMART" id="SM00448">
    <property type="entry name" value="REC"/>
    <property type="match status" value="1"/>
</dbReference>
<comment type="caution">
    <text evidence="7">The sequence shown here is derived from an EMBL/GenBank/DDBJ whole genome shotgun (WGS) entry which is preliminary data.</text>
</comment>
<dbReference type="CDD" id="cd01948">
    <property type="entry name" value="EAL"/>
    <property type="match status" value="1"/>
</dbReference>
<evidence type="ECO:0000256" key="3">
    <source>
        <dbReference type="PROSITE-ProRule" id="PRU00169"/>
    </source>
</evidence>
<dbReference type="InterPro" id="IPR043128">
    <property type="entry name" value="Rev_trsase/Diguanyl_cyclase"/>
</dbReference>
<evidence type="ECO:0000256" key="1">
    <source>
        <dbReference type="ARBA" id="ARBA00022679"/>
    </source>
</evidence>
<dbReference type="SUPFAM" id="SSF55781">
    <property type="entry name" value="GAF domain-like"/>
    <property type="match status" value="1"/>
</dbReference>
<evidence type="ECO:0000313" key="7">
    <source>
        <dbReference type="EMBL" id="KPC52628.1"/>
    </source>
</evidence>
<dbReference type="InterPro" id="IPR050706">
    <property type="entry name" value="Cyclic-di-GMP_PDE-like"/>
</dbReference>
<dbReference type="InterPro" id="IPR011006">
    <property type="entry name" value="CheY-like_superfamily"/>
</dbReference>
<dbReference type="SUPFAM" id="SSF141868">
    <property type="entry name" value="EAL domain-like"/>
    <property type="match status" value="1"/>
</dbReference>
<dbReference type="InterPro" id="IPR029016">
    <property type="entry name" value="GAF-like_dom_sf"/>
</dbReference>
<dbReference type="InterPro" id="IPR001633">
    <property type="entry name" value="EAL_dom"/>
</dbReference>
<keyword evidence="3" id="KW-0597">Phosphoprotein</keyword>
<dbReference type="CDD" id="cd17569">
    <property type="entry name" value="REC_HupR-like"/>
    <property type="match status" value="1"/>
</dbReference>
<accession>A0A0N0XKS0</accession>
<dbReference type="SUPFAM" id="SSF52172">
    <property type="entry name" value="CheY-like"/>
    <property type="match status" value="1"/>
</dbReference>
<protein>
    <submittedName>
        <fullName evidence="7">Phytochrome-like protein cph2</fullName>
    </submittedName>
</protein>
<dbReference type="PROSITE" id="PS50887">
    <property type="entry name" value="GGDEF"/>
    <property type="match status" value="1"/>
</dbReference>
<feature type="domain" description="GGDEF" evidence="6">
    <location>
        <begin position="216"/>
        <end position="349"/>
    </location>
</feature>
<dbReference type="Gene3D" id="3.30.70.270">
    <property type="match status" value="1"/>
</dbReference>
<dbReference type="Gene3D" id="3.40.50.2300">
    <property type="match status" value="1"/>
</dbReference>
<dbReference type="Gene3D" id="3.20.20.450">
    <property type="entry name" value="EAL domain"/>
    <property type="match status" value="1"/>
</dbReference>
<dbReference type="CDD" id="cd01949">
    <property type="entry name" value="GGDEF"/>
    <property type="match status" value="1"/>
</dbReference>
<dbReference type="Pfam" id="PF00072">
    <property type="entry name" value="Response_reg"/>
    <property type="match status" value="1"/>
</dbReference>
<dbReference type="SMART" id="SM00052">
    <property type="entry name" value="EAL"/>
    <property type="match status" value="1"/>
</dbReference>
<dbReference type="InterPro" id="IPR003018">
    <property type="entry name" value="GAF"/>
</dbReference>
<evidence type="ECO:0000313" key="8">
    <source>
        <dbReference type="Proteomes" id="UP000037939"/>
    </source>
</evidence>
<dbReference type="InterPro" id="IPR029787">
    <property type="entry name" value="Nucleotide_cyclase"/>
</dbReference>
<name>A0A0N0XKS0_9NEIS</name>
<sequence>MPELTAPTDSARSVGLFGLLSRINRITLDTHSPDELLLNLCRAFGESGLFRFAWAGLVEPDSEDLRPLTYWGDQDHWLRRFGATSQLARSAREQGSAQFKNDLSMQPDEEYRVLVDGGIFAAAAIPVRESGRISCVLNLLATDAGTFDDSLCNLLREVADNVAFALEHMLGIQQRSAAESRIHYLAYYEAQTGLPNRILLEQRMQQITAGAPGEARYLTLLDIKLRRLDQVIQILGHQAVDGALRTLAQRLEAYRGYDGILAQLGADEFALAFPGFPGSNAVGALIHHVHSVLQQSVQVDGQEVFLNAGIGVAIYPLHESDVRYLLRRARAAAERAAQEGGLRYYSADLEKGLEQRLQLEADLHRALEREEFELFFQPQLNLKTGAIVGVEALLRWRHPEKGLVGPAQFIPMMEECGMMPAVGEWVLRTACAKARGWQDAGLPQVQIAVNMSVQQFRLSGIVNVVKRALQDTGLAPEWLELELTESLILENADRIIQVMHDLKALGVSLSLDDFGTGYSSLAYLQRFPIDRIKIDKSFIRDVAIKTESAALVRAIVAMAHSLGLSTIAEGVENDSQLGYLRKQFCHEMQGFLFSRPLPENELLQLLRDDRKLDLEEDIDAARFTLLVVDDDLDALANLNRTLRRDGWQVLEATRTDTALDLLATRQIGVVICDHNMPELAGTDFLHRVKKLYPDIVRILLTGYSEFASVIAAVNRGDLYKVLGKPWEDEVLREAIRDAFRQYEIMAGSRALVPQRTGNAP</sequence>
<dbReference type="SMART" id="SM00267">
    <property type="entry name" value="GGDEF"/>
    <property type="match status" value="1"/>
</dbReference>
<gene>
    <name evidence="7" type="primary">cph2_6</name>
    <name evidence="7" type="ORF">WG78_12310</name>
</gene>
<dbReference type="GO" id="GO:0016301">
    <property type="term" value="F:kinase activity"/>
    <property type="evidence" value="ECO:0007669"/>
    <property type="project" value="UniProtKB-KW"/>
</dbReference>
<feature type="domain" description="Response regulatory" evidence="4">
    <location>
        <begin position="624"/>
        <end position="739"/>
    </location>
</feature>
<dbReference type="RefSeq" id="WP_053938108.1">
    <property type="nucleotide sequence ID" value="NZ_LAQT01000009.1"/>
</dbReference>
<organism evidence="7 8">
    <name type="scientific">Amantichitinum ursilacus</name>
    <dbReference type="NCBI Taxonomy" id="857265"/>
    <lineage>
        <taxon>Bacteria</taxon>
        <taxon>Pseudomonadati</taxon>
        <taxon>Pseudomonadota</taxon>
        <taxon>Betaproteobacteria</taxon>
        <taxon>Neisseriales</taxon>
        <taxon>Chitinibacteraceae</taxon>
        <taxon>Amantichitinum</taxon>
    </lineage>
</organism>
<reference evidence="7 8" key="1">
    <citation type="submission" date="2015-07" db="EMBL/GenBank/DDBJ databases">
        <title>Draft genome sequence of the Amantichitinum ursilacus IGB-41, a new chitin-degrading bacterium.</title>
        <authorList>
            <person name="Kirstahler P."/>
            <person name="Guenther M."/>
            <person name="Grumaz C."/>
            <person name="Rupp S."/>
            <person name="Zibek S."/>
            <person name="Sohn K."/>
        </authorList>
    </citation>
    <scope>NUCLEOTIDE SEQUENCE [LARGE SCALE GENOMIC DNA]</scope>
    <source>
        <strain evidence="7 8">IGB-41</strain>
    </source>
</reference>
<dbReference type="NCBIfam" id="TIGR00254">
    <property type="entry name" value="GGDEF"/>
    <property type="match status" value="1"/>
</dbReference>
<dbReference type="AlphaFoldDB" id="A0A0N0XKS0"/>
<dbReference type="OrthoDB" id="8552299at2"/>
<dbReference type="STRING" id="857265.WG78_12310"/>
<dbReference type="PANTHER" id="PTHR33121:SF70">
    <property type="entry name" value="SIGNALING PROTEIN YKOW"/>
    <property type="match status" value="1"/>
</dbReference>
<dbReference type="InterPro" id="IPR001789">
    <property type="entry name" value="Sig_transdc_resp-reg_receiver"/>
</dbReference>
<dbReference type="GO" id="GO:0071111">
    <property type="term" value="F:cyclic-guanylate-specific phosphodiesterase activity"/>
    <property type="evidence" value="ECO:0007669"/>
    <property type="project" value="InterPro"/>
</dbReference>
<dbReference type="InterPro" id="IPR035919">
    <property type="entry name" value="EAL_sf"/>
</dbReference>
<keyword evidence="8" id="KW-1185">Reference proteome</keyword>
<evidence type="ECO:0000256" key="2">
    <source>
        <dbReference type="ARBA" id="ARBA00022777"/>
    </source>
</evidence>